<proteinExistence type="predicted"/>
<keyword evidence="1" id="KW-1133">Transmembrane helix</keyword>
<dbReference type="InterPro" id="IPR021309">
    <property type="entry name" value="YgaP-like_TM"/>
</dbReference>
<dbReference type="AlphaFoldDB" id="A0A0M5KYA4"/>
<evidence type="ECO:0000259" key="2">
    <source>
        <dbReference type="Pfam" id="PF11127"/>
    </source>
</evidence>
<name>A0A0M5KYA4_9SPHN</name>
<gene>
    <name evidence="3" type="ORF">AMC99_00758</name>
</gene>
<dbReference type="Pfam" id="PF11127">
    <property type="entry name" value="YgaP-like_TM"/>
    <property type="match status" value="1"/>
</dbReference>
<evidence type="ECO:0000313" key="4">
    <source>
        <dbReference type="Proteomes" id="UP000057938"/>
    </source>
</evidence>
<organism evidence="3 4">
    <name type="scientific">Altererythrobacter epoxidivorans</name>
    <dbReference type="NCBI Taxonomy" id="361183"/>
    <lineage>
        <taxon>Bacteria</taxon>
        <taxon>Pseudomonadati</taxon>
        <taxon>Pseudomonadota</taxon>
        <taxon>Alphaproteobacteria</taxon>
        <taxon>Sphingomonadales</taxon>
        <taxon>Erythrobacteraceae</taxon>
        <taxon>Altererythrobacter</taxon>
    </lineage>
</organism>
<evidence type="ECO:0000256" key="1">
    <source>
        <dbReference type="SAM" id="Phobius"/>
    </source>
</evidence>
<dbReference type="STRING" id="361183.AMC99_00758"/>
<keyword evidence="1" id="KW-0472">Membrane</keyword>
<reference evidence="3 4" key="1">
    <citation type="submission" date="2015-09" db="EMBL/GenBank/DDBJ databases">
        <title>Complete genome sequence of a benzo[a]pyrene-degrading bacterium Altererythrobacter epoxidivorans CGMCC 1.7731T.</title>
        <authorList>
            <person name="Li Z."/>
            <person name="Cheng H."/>
            <person name="Huo Y."/>
            <person name="Xu X."/>
        </authorList>
    </citation>
    <scope>NUCLEOTIDE SEQUENCE [LARGE SCALE GENOMIC DNA]</scope>
    <source>
        <strain evidence="3 4">CGMCC 1.7731</strain>
    </source>
</reference>
<feature type="transmembrane region" description="Helical" evidence="1">
    <location>
        <begin position="32"/>
        <end position="55"/>
    </location>
</feature>
<dbReference type="Gene3D" id="6.10.140.1340">
    <property type="match status" value="1"/>
</dbReference>
<dbReference type="Proteomes" id="UP000057938">
    <property type="component" value="Chromosome"/>
</dbReference>
<sequence>MNLDRAVLAFAGLVVTLSAILSVTVNPWWIALTIFAGVNMLQSSFTGFCPAAIIFRKLGVAEGCAFR</sequence>
<keyword evidence="3" id="KW-0808">Transferase</keyword>
<dbReference type="EMBL" id="CP012669">
    <property type="protein sequence ID" value="ALE16061.1"/>
    <property type="molecule type" value="Genomic_DNA"/>
</dbReference>
<dbReference type="GO" id="GO:0016740">
    <property type="term" value="F:transferase activity"/>
    <property type="evidence" value="ECO:0007669"/>
    <property type="project" value="UniProtKB-KW"/>
</dbReference>
<dbReference type="KEGG" id="aep:AMC99_00758"/>
<dbReference type="OrthoDB" id="9799383at2"/>
<keyword evidence="4" id="KW-1185">Reference proteome</keyword>
<accession>A0A0M5KYA4</accession>
<feature type="domain" description="Inner membrane protein YgaP-like transmembrane" evidence="2">
    <location>
        <begin position="2"/>
        <end position="56"/>
    </location>
</feature>
<protein>
    <submittedName>
        <fullName evidence="3">Rhodanese-related sulfurtransferase</fullName>
    </submittedName>
</protein>
<dbReference type="RefSeq" id="WP_061922931.1">
    <property type="nucleotide sequence ID" value="NZ_CP012669.1"/>
</dbReference>
<evidence type="ECO:0000313" key="3">
    <source>
        <dbReference type="EMBL" id="ALE16061.1"/>
    </source>
</evidence>
<keyword evidence="1" id="KW-0812">Transmembrane</keyword>
<dbReference type="PATRIC" id="fig|361183.4.peg.740"/>